<organism evidence="1 2">
    <name type="scientific">Dryococelus australis</name>
    <dbReference type="NCBI Taxonomy" id="614101"/>
    <lineage>
        <taxon>Eukaryota</taxon>
        <taxon>Metazoa</taxon>
        <taxon>Ecdysozoa</taxon>
        <taxon>Arthropoda</taxon>
        <taxon>Hexapoda</taxon>
        <taxon>Insecta</taxon>
        <taxon>Pterygota</taxon>
        <taxon>Neoptera</taxon>
        <taxon>Polyneoptera</taxon>
        <taxon>Phasmatodea</taxon>
        <taxon>Verophasmatodea</taxon>
        <taxon>Anareolatae</taxon>
        <taxon>Phasmatidae</taxon>
        <taxon>Eurycanthinae</taxon>
        <taxon>Dryococelus</taxon>
    </lineage>
</organism>
<dbReference type="EMBL" id="JARBHB010000002">
    <property type="protein sequence ID" value="KAJ8892664.1"/>
    <property type="molecule type" value="Genomic_DNA"/>
</dbReference>
<dbReference type="Proteomes" id="UP001159363">
    <property type="component" value="Chromosome 2"/>
</dbReference>
<protein>
    <submittedName>
        <fullName evidence="1">Uncharacterized protein</fullName>
    </submittedName>
</protein>
<name>A0ABQ9I7Q0_9NEOP</name>
<reference evidence="1 2" key="1">
    <citation type="submission" date="2023-02" db="EMBL/GenBank/DDBJ databases">
        <title>LHISI_Scaffold_Assembly.</title>
        <authorList>
            <person name="Stuart O.P."/>
            <person name="Cleave R."/>
            <person name="Magrath M.J.L."/>
            <person name="Mikheyev A.S."/>
        </authorList>
    </citation>
    <scope>NUCLEOTIDE SEQUENCE [LARGE SCALE GENOMIC DNA]</scope>
    <source>
        <strain evidence="1">Daus_M_001</strain>
        <tissue evidence="1">Leg muscle</tissue>
    </source>
</reference>
<evidence type="ECO:0000313" key="1">
    <source>
        <dbReference type="EMBL" id="KAJ8892664.1"/>
    </source>
</evidence>
<keyword evidence="2" id="KW-1185">Reference proteome</keyword>
<sequence length="151" mass="16893">MFTVVSQHFRDMFLNVKHFTWNYHEAGHGKGAPYGLWGTSKRIVDNLVSQGKDIPDVATLISALKENIGKIIIEEVTKDGIDQMKQIYNFNDIKAFIGTMCSSSCGAARNINFLKEIQTVLIMSAVCDIIDVVLNRTIIKKGKIPFCRLGL</sequence>
<accession>A0ABQ9I7Q0</accession>
<gene>
    <name evidence="1" type="ORF">PR048_005245</name>
</gene>
<proteinExistence type="predicted"/>
<evidence type="ECO:0000313" key="2">
    <source>
        <dbReference type="Proteomes" id="UP001159363"/>
    </source>
</evidence>
<comment type="caution">
    <text evidence="1">The sequence shown here is derived from an EMBL/GenBank/DDBJ whole genome shotgun (WGS) entry which is preliminary data.</text>
</comment>